<reference evidence="2" key="1">
    <citation type="submission" date="2022-08" db="UniProtKB">
        <authorList>
            <consortium name="EnsemblMetazoa"/>
        </authorList>
    </citation>
    <scope>IDENTIFICATION</scope>
    <source>
        <strain evidence="2">05x7-T-G4-1.051#20</strain>
    </source>
</reference>
<dbReference type="EnsemblMetazoa" id="G9080.1">
    <property type="protein sequence ID" value="G9080.1:cds"/>
    <property type="gene ID" value="G9080"/>
</dbReference>
<dbReference type="SUPFAM" id="SSF50249">
    <property type="entry name" value="Nucleic acid-binding proteins"/>
    <property type="match status" value="1"/>
</dbReference>
<dbReference type="InterPro" id="IPR004021">
    <property type="entry name" value="HIN200/IF120x"/>
</dbReference>
<keyword evidence="3" id="KW-1185">Reference proteome</keyword>
<sequence>MQLDFLESATLVDEIENAVRFIRCSVKEMEAFIAPSTSEHVYVDDNCLLEDPSLSISHPHNLDDVDVHLSREVGNELSCENSDELHINEISTSSISFDEIKSRIASGGSGVGKSYLTRLIIDWLNCCCSIVCGKSPVMMLKIKDIKDKEVKDLILPPSPSVRGVVLEVSDIEKAENSQYKDKFYAIIADETAAISVTIYDVQKQNKFIKGMAVVLMNILTKQNFIAVTSKTDLSPASKKRVEQNEVDFQEVMLKDTDSHATVAVWDKMVNTLQKGECVTITKCRVRLFNEQKRLTTTRSSQCEKLAYDETLLLVSDDEDDDVDNNGNWGNTPISDFKSGTITAVFDVDPYLACPTTSCNNTKLAPAESIQCMNCKNCGRNYGESACNNYIRATVMIEVEDSNKPPQKVAIFKPQIEKLFTSRGFTLPSSNDQTELLLKFFEIIPVDIKFHMINNTIKQLTCKRVA</sequence>
<organism evidence="2 3">
    <name type="scientific">Magallana gigas</name>
    <name type="common">Pacific oyster</name>
    <name type="synonym">Crassostrea gigas</name>
    <dbReference type="NCBI Taxonomy" id="29159"/>
    <lineage>
        <taxon>Eukaryota</taxon>
        <taxon>Metazoa</taxon>
        <taxon>Spiralia</taxon>
        <taxon>Lophotrochozoa</taxon>
        <taxon>Mollusca</taxon>
        <taxon>Bivalvia</taxon>
        <taxon>Autobranchia</taxon>
        <taxon>Pteriomorphia</taxon>
        <taxon>Ostreida</taxon>
        <taxon>Ostreoidea</taxon>
        <taxon>Ostreidae</taxon>
        <taxon>Magallana</taxon>
    </lineage>
</organism>
<proteinExistence type="predicted"/>
<dbReference type="Pfam" id="PF02760">
    <property type="entry name" value="HIN"/>
    <property type="match status" value="1"/>
</dbReference>
<dbReference type="Proteomes" id="UP000005408">
    <property type="component" value="Unassembled WGS sequence"/>
</dbReference>
<name>A0A8W8P1Q1_MAGGI</name>
<accession>A0A8W8P1Q1</accession>
<evidence type="ECO:0000313" key="3">
    <source>
        <dbReference type="Proteomes" id="UP000005408"/>
    </source>
</evidence>
<feature type="domain" description="HIN-200" evidence="1">
    <location>
        <begin position="164"/>
        <end position="240"/>
    </location>
</feature>
<evidence type="ECO:0000259" key="1">
    <source>
        <dbReference type="PROSITE" id="PS50834"/>
    </source>
</evidence>
<evidence type="ECO:0000313" key="2">
    <source>
        <dbReference type="EnsemblMetazoa" id="G9080.1:cds"/>
    </source>
</evidence>
<dbReference type="AlphaFoldDB" id="A0A8W8P1Q1"/>
<dbReference type="InterPro" id="IPR012340">
    <property type="entry name" value="NA-bd_OB-fold"/>
</dbReference>
<dbReference type="PROSITE" id="PS50834">
    <property type="entry name" value="HIN_200"/>
    <property type="match status" value="1"/>
</dbReference>
<protein>
    <recommendedName>
        <fullName evidence="1">HIN-200 domain-containing protein</fullName>
    </recommendedName>
</protein>
<dbReference type="Gene3D" id="2.40.50.140">
    <property type="entry name" value="Nucleic acid-binding proteins"/>
    <property type="match status" value="2"/>
</dbReference>